<dbReference type="AlphaFoldDB" id="T1JPP4"/>
<feature type="compositionally biased region" description="Acidic residues" evidence="1">
    <location>
        <begin position="48"/>
        <end position="66"/>
    </location>
</feature>
<feature type="region of interest" description="Disordered" evidence="1">
    <location>
        <begin position="136"/>
        <end position="177"/>
    </location>
</feature>
<dbReference type="PANTHER" id="PTHR13280">
    <property type="entry name" value="PHOSPHOFURIN ACIDIC CLUSTER SORTING PROTEIN"/>
    <property type="match status" value="1"/>
</dbReference>
<dbReference type="PANTHER" id="PTHR13280:SF17">
    <property type="entry name" value="KRUEPPEL TARGET AT 95D, ISOFORM A"/>
    <property type="match status" value="1"/>
</dbReference>
<dbReference type="STRING" id="32264.T1JPP4"/>
<dbReference type="HOGENOM" id="CLU_1519769_0_0_1"/>
<dbReference type="EnsemblMetazoa" id="tetur01g00330.1">
    <property type="protein sequence ID" value="tetur01g00330.1"/>
    <property type="gene ID" value="tetur01g00330"/>
</dbReference>
<feature type="compositionally biased region" description="Low complexity" evidence="1">
    <location>
        <begin position="107"/>
        <end position="124"/>
    </location>
</feature>
<proteinExistence type="predicted"/>
<sequence length="177" mass="19539">MSTTTSNLKQRFIRLLRKFKLPETEAFESEEQYKGYMEQVMAQNESDFLDDDDIGDFSDSGQEFDDISISSTPKPSLKPYFSTWTLEGSTSVNGGAEAAPTTSNIHPTTSPLSSSSLSTTTTTTTITTTTTTTTITTTTNTVNTPPGDKKSSKLRRILRKRDSKETKELKGTIKKIL</sequence>
<feature type="region of interest" description="Disordered" evidence="1">
    <location>
        <begin position="92"/>
        <end position="124"/>
    </location>
</feature>
<reference evidence="3" key="1">
    <citation type="submission" date="2011-08" db="EMBL/GenBank/DDBJ databases">
        <authorList>
            <person name="Rombauts S."/>
        </authorList>
    </citation>
    <scope>NUCLEOTIDE SEQUENCE</scope>
    <source>
        <strain evidence="3">London</strain>
    </source>
</reference>
<dbReference type="GO" id="GO:0072659">
    <property type="term" value="P:protein localization to plasma membrane"/>
    <property type="evidence" value="ECO:0007669"/>
    <property type="project" value="TreeGrafter"/>
</dbReference>
<dbReference type="Proteomes" id="UP000015104">
    <property type="component" value="Unassembled WGS sequence"/>
</dbReference>
<dbReference type="EMBL" id="CAEY01000428">
    <property type="status" value="NOT_ANNOTATED_CDS"/>
    <property type="molecule type" value="Genomic_DNA"/>
</dbReference>
<accession>T1JPP4</accession>
<organism evidence="2 3">
    <name type="scientific">Tetranychus urticae</name>
    <name type="common">Two-spotted spider mite</name>
    <dbReference type="NCBI Taxonomy" id="32264"/>
    <lineage>
        <taxon>Eukaryota</taxon>
        <taxon>Metazoa</taxon>
        <taxon>Ecdysozoa</taxon>
        <taxon>Arthropoda</taxon>
        <taxon>Chelicerata</taxon>
        <taxon>Arachnida</taxon>
        <taxon>Acari</taxon>
        <taxon>Acariformes</taxon>
        <taxon>Trombidiformes</taxon>
        <taxon>Prostigmata</taxon>
        <taxon>Eleutherengona</taxon>
        <taxon>Raphignathae</taxon>
        <taxon>Tetranychoidea</taxon>
        <taxon>Tetranychidae</taxon>
        <taxon>Tetranychus</taxon>
    </lineage>
</organism>
<feature type="compositionally biased region" description="Basic and acidic residues" evidence="1">
    <location>
        <begin position="160"/>
        <end position="171"/>
    </location>
</feature>
<evidence type="ECO:0000256" key="1">
    <source>
        <dbReference type="SAM" id="MobiDB-lite"/>
    </source>
</evidence>
<evidence type="ECO:0000313" key="2">
    <source>
        <dbReference type="EnsemblMetazoa" id="tetur01g00330.1"/>
    </source>
</evidence>
<feature type="region of interest" description="Disordered" evidence="1">
    <location>
        <begin position="48"/>
        <end position="72"/>
    </location>
</feature>
<dbReference type="InterPro" id="IPR019381">
    <property type="entry name" value="PACS1/2_C"/>
</dbReference>
<name>T1JPP4_TETUR</name>
<protein>
    <submittedName>
        <fullName evidence="2">Uncharacterized protein</fullName>
    </submittedName>
</protein>
<evidence type="ECO:0000313" key="3">
    <source>
        <dbReference type="Proteomes" id="UP000015104"/>
    </source>
</evidence>
<keyword evidence="3" id="KW-1185">Reference proteome</keyword>
<reference evidence="2" key="2">
    <citation type="submission" date="2015-06" db="UniProtKB">
        <authorList>
            <consortium name="EnsemblMetazoa"/>
        </authorList>
    </citation>
    <scope>IDENTIFICATION</scope>
</reference>